<protein>
    <submittedName>
        <fullName evidence="8">DMT family transporter</fullName>
    </submittedName>
</protein>
<feature type="domain" description="EamA" evidence="7">
    <location>
        <begin position="22"/>
        <end position="148"/>
    </location>
</feature>
<feature type="transmembrane region" description="Helical" evidence="6">
    <location>
        <begin position="276"/>
        <end position="293"/>
    </location>
</feature>
<feature type="domain" description="EamA" evidence="7">
    <location>
        <begin position="163"/>
        <end position="293"/>
    </location>
</feature>
<comment type="caution">
    <text evidence="8">The sequence shown here is derived from an EMBL/GenBank/DDBJ whole genome shotgun (WGS) entry which is preliminary data.</text>
</comment>
<feature type="transmembrane region" description="Helical" evidence="6">
    <location>
        <begin position="83"/>
        <end position="101"/>
    </location>
</feature>
<dbReference type="PANTHER" id="PTHR22911">
    <property type="entry name" value="ACYL-MALONYL CONDENSING ENZYME-RELATED"/>
    <property type="match status" value="1"/>
</dbReference>
<accession>A0A5B2W0Q9</accession>
<evidence type="ECO:0000256" key="2">
    <source>
        <dbReference type="ARBA" id="ARBA00009853"/>
    </source>
</evidence>
<dbReference type="Pfam" id="PF00892">
    <property type="entry name" value="EamA"/>
    <property type="match status" value="2"/>
</dbReference>
<sequence length="295" mass="29833">MPAAQASTARTGPRVNLAVAEAIAGIALLSVMDAIIKGVAARYPVIEVAFMRFAVGAVVIGAILAVVRPGWPSRETLVVNGGRAILVVSTATTFFYALSTLPLAETLALSFLAPVFIAGFGALILGERIDRRIVGALVAGFVGMLVIVSGKAGGGSLEGSALTGAIAAVASAVTYALAMVLLRARAAKDPVVTIVALQNGVSAAILAIPAAFVWVTPTAADAMLFAAIGSLGVIGHLLLSRAFAKAEAARLAPLEYTALVWAVLLGFVFFGEMPTLSTLAGAALIVGGALIASRR</sequence>
<feature type="transmembrane region" description="Helical" evidence="6">
    <location>
        <begin position="222"/>
        <end position="239"/>
    </location>
</feature>
<feature type="transmembrane region" description="Helical" evidence="6">
    <location>
        <begin position="162"/>
        <end position="182"/>
    </location>
</feature>
<dbReference type="OrthoDB" id="7818056at2"/>
<dbReference type="InterPro" id="IPR000620">
    <property type="entry name" value="EamA_dom"/>
</dbReference>
<dbReference type="Proteomes" id="UP000323142">
    <property type="component" value="Unassembled WGS sequence"/>
</dbReference>
<gene>
    <name evidence="8" type="ORF">F0L46_00540</name>
</gene>
<dbReference type="SUPFAM" id="SSF103481">
    <property type="entry name" value="Multidrug resistance efflux transporter EmrE"/>
    <property type="match status" value="2"/>
</dbReference>
<feature type="transmembrane region" description="Helical" evidence="6">
    <location>
        <begin position="251"/>
        <end position="270"/>
    </location>
</feature>
<keyword evidence="4 6" id="KW-1133">Transmembrane helix</keyword>
<feature type="transmembrane region" description="Helical" evidence="6">
    <location>
        <begin position="133"/>
        <end position="150"/>
    </location>
</feature>
<dbReference type="EMBL" id="VUOA01000002">
    <property type="protein sequence ID" value="KAA2244310.1"/>
    <property type="molecule type" value="Genomic_DNA"/>
</dbReference>
<evidence type="ECO:0000313" key="9">
    <source>
        <dbReference type="Proteomes" id="UP000323142"/>
    </source>
</evidence>
<evidence type="ECO:0000259" key="7">
    <source>
        <dbReference type="Pfam" id="PF00892"/>
    </source>
</evidence>
<evidence type="ECO:0000256" key="5">
    <source>
        <dbReference type="ARBA" id="ARBA00023136"/>
    </source>
</evidence>
<reference evidence="8 9" key="2">
    <citation type="submission" date="2019-09" db="EMBL/GenBank/DDBJ databases">
        <authorList>
            <person name="Jin C."/>
        </authorList>
    </citation>
    <scope>NUCLEOTIDE SEQUENCE [LARGE SCALE GENOMIC DNA]</scope>
    <source>
        <strain evidence="8 9">BN140002</strain>
    </source>
</reference>
<dbReference type="InterPro" id="IPR037185">
    <property type="entry name" value="EmrE-like"/>
</dbReference>
<dbReference type="PANTHER" id="PTHR22911:SF6">
    <property type="entry name" value="SOLUTE CARRIER FAMILY 35 MEMBER G1"/>
    <property type="match status" value="1"/>
</dbReference>
<keyword evidence="9" id="KW-1185">Reference proteome</keyword>
<reference evidence="8 9" key="1">
    <citation type="submission" date="2019-09" db="EMBL/GenBank/DDBJ databases">
        <title>Salinarimonas rosea gen. nov., sp. nov., a new member of the a-2 subgroup of the Proteobacteria.</title>
        <authorList>
            <person name="Liu J."/>
        </authorList>
    </citation>
    <scope>NUCLEOTIDE SEQUENCE [LARGE SCALE GENOMIC DNA]</scope>
    <source>
        <strain evidence="8 9">BN140002</strain>
    </source>
</reference>
<dbReference type="RefSeq" id="WP_149815077.1">
    <property type="nucleotide sequence ID" value="NZ_VUOA01000002.1"/>
</dbReference>
<name>A0A5B2W0Q9_9HYPH</name>
<proteinExistence type="inferred from homology"/>
<evidence type="ECO:0000256" key="4">
    <source>
        <dbReference type="ARBA" id="ARBA00022989"/>
    </source>
</evidence>
<comment type="subcellular location">
    <subcellularLocation>
        <location evidence="1">Membrane</location>
        <topology evidence="1">Multi-pass membrane protein</topology>
    </subcellularLocation>
</comment>
<feature type="transmembrane region" description="Helical" evidence="6">
    <location>
        <begin position="15"/>
        <end position="36"/>
    </location>
</feature>
<evidence type="ECO:0000256" key="3">
    <source>
        <dbReference type="ARBA" id="ARBA00022692"/>
    </source>
</evidence>
<keyword evidence="5 6" id="KW-0472">Membrane</keyword>
<dbReference type="GO" id="GO:0016020">
    <property type="term" value="C:membrane"/>
    <property type="evidence" value="ECO:0007669"/>
    <property type="project" value="UniProtKB-SubCell"/>
</dbReference>
<dbReference type="AlphaFoldDB" id="A0A5B2W0Q9"/>
<comment type="similarity">
    <text evidence="2">Belongs to the drug/metabolite transporter (DMT) superfamily. 10 TMS drug/metabolite exporter (DME) (TC 2.A.7.3) family.</text>
</comment>
<feature type="transmembrane region" description="Helical" evidence="6">
    <location>
        <begin position="194"/>
        <end position="216"/>
    </location>
</feature>
<evidence type="ECO:0000256" key="1">
    <source>
        <dbReference type="ARBA" id="ARBA00004141"/>
    </source>
</evidence>
<evidence type="ECO:0000256" key="6">
    <source>
        <dbReference type="SAM" id="Phobius"/>
    </source>
</evidence>
<organism evidence="8 9">
    <name type="scientific">Salinarimonas soli</name>
    <dbReference type="NCBI Taxonomy" id="1638099"/>
    <lineage>
        <taxon>Bacteria</taxon>
        <taxon>Pseudomonadati</taxon>
        <taxon>Pseudomonadota</taxon>
        <taxon>Alphaproteobacteria</taxon>
        <taxon>Hyphomicrobiales</taxon>
        <taxon>Salinarimonadaceae</taxon>
        <taxon>Salinarimonas</taxon>
    </lineage>
</organism>
<feature type="transmembrane region" description="Helical" evidence="6">
    <location>
        <begin position="107"/>
        <end position="126"/>
    </location>
</feature>
<keyword evidence="3 6" id="KW-0812">Transmembrane</keyword>
<evidence type="ECO:0000313" key="8">
    <source>
        <dbReference type="EMBL" id="KAA2244310.1"/>
    </source>
</evidence>
<feature type="transmembrane region" description="Helical" evidence="6">
    <location>
        <begin position="48"/>
        <end position="71"/>
    </location>
</feature>